<dbReference type="Proteomes" id="UP000321440">
    <property type="component" value="Unassembled WGS sequence"/>
</dbReference>
<evidence type="ECO:0000256" key="4">
    <source>
        <dbReference type="ARBA" id="ARBA00012030"/>
    </source>
</evidence>
<accession>A0A511W2W2</accession>
<evidence type="ECO:0000256" key="10">
    <source>
        <dbReference type="PROSITE-ProRule" id="PRU10072"/>
    </source>
</evidence>
<feature type="domain" description="Uracil-DNA glycosylase-like" evidence="12">
    <location>
        <begin position="48"/>
        <end position="206"/>
    </location>
</feature>
<reference evidence="13 14" key="1">
    <citation type="submission" date="2019-07" db="EMBL/GenBank/DDBJ databases">
        <title>Whole genome shotgun sequence of Alkalibacillus haloalkaliphilus NBRC 103110.</title>
        <authorList>
            <person name="Hosoyama A."/>
            <person name="Uohara A."/>
            <person name="Ohji S."/>
            <person name="Ichikawa N."/>
        </authorList>
    </citation>
    <scope>NUCLEOTIDE SEQUENCE [LARGE SCALE GENOMIC DNA]</scope>
    <source>
        <strain evidence="13 14">NBRC 103110</strain>
    </source>
</reference>
<evidence type="ECO:0000256" key="5">
    <source>
        <dbReference type="ARBA" id="ARBA00018429"/>
    </source>
</evidence>
<keyword evidence="9" id="KW-0963">Cytoplasm</keyword>
<gene>
    <name evidence="9" type="primary">ung</name>
    <name evidence="13" type="ORF">AHA02nite_08770</name>
</gene>
<dbReference type="HAMAP" id="MF_00148">
    <property type="entry name" value="UDG"/>
    <property type="match status" value="1"/>
</dbReference>
<dbReference type="NCBIfam" id="TIGR00628">
    <property type="entry name" value="ung"/>
    <property type="match status" value="1"/>
</dbReference>
<evidence type="ECO:0000256" key="11">
    <source>
        <dbReference type="RuleBase" id="RU003780"/>
    </source>
</evidence>
<dbReference type="EMBL" id="BJYA01000003">
    <property type="protein sequence ID" value="GEN45101.1"/>
    <property type="molecule type" value="Genomic_DNA"/>
</dbReference>
<dbReference type="GO" id="GO:0097510">
    <property type="term" value="P:base-excision repair, AP site formation via deaminated base removal"/>
    <property type="evidence" value="ECO:0007669"/>
    <property type="project" value="TreeGrafter"/>
</dbReference>
<protein>
    <recommendedName>
        <fullName evidence="5 9">Uracil-DNA glycosylase</fullName>
        <shortName evidence="9">UDG</shortName>
        <ecNumber evidence="4 9">3.2.2.27</ecNumber>
    </recommendedName>
</protein>
<comment type="subcellular location">
    <subcellularLocation>
        <location evidence="9">Cytoplasm</location>
    </subcellularLocation>
</comment>
<keyword evidence="7 9" id="KW-0378">Hydrolase</keyword>
<dbReference type="InterPro" id="IPR002043">
    <property type="entry name" value="UDG_fam1"/>
</dbReference>
<dbReference type="Pfam" id="PF03167">
    <property type="entry name" value="UDG"/>
    <property type="match status" value="1"/>
</dbReference>
<evidence type="ECO:0000313" key="13">
    <source>
        <dbReference type="EMBL" id="GEN45101.1"/>
    </source>
</evidence>
<evidence type="ECO:0000256" key="2">
    <source>
        <dbReference type="ARBA" id="ARBA00002631"/>
    </source>
</evidence>
<name>A0A511W2W2_9BACI</name>
<dbReference type="InterPro" id="IPR036895">
    <property type="entry name" value="Uracil-DNA_glycosylase-like_sf"/>
</dbReference>
<dbReference type="InterPro" id="IPR018085">
    <property type="entry name" value="Ura-DNA_Glyclase_AS"/>
</dbReference>
<evidence type="ECO:0000256" key="9">
    <source>
        <dbReference type="HAMAP-Rule" id="MF_00148"/>
    </source>
</evidence>
<dbReference type="SUPFAM" id="SSF52141">
    <property type="entry name" value="Uracil-DNA glycosylase-like"/>
    <property type="match status" value="1"/>
</dbReference>
<dbReference type="PANTHER" id="PTHR11264:SF0">
    <property type="entry name" value="URACIL-DNA GLYCOSYLASE"/>
    <property type="match status" value="1"/>
</dbReference>
<evidence type="ECO:0000256" key="7">
    <source>
        <dbReference type="ARBA" id="ARBA00022801"/>
    </source>
</evidence>
<comment type="similarity">
    <text evidence="3 9 11">Belongs to the uracil-DNA glycosylase (UDG) superfamily. UNG family.</text>
</comment>
<dbReference type="SMART" id="SM00987">
    <property type="entry name" value="UreE_C"/>
    <property type="match status" value="1"/>
</dbReference>
<evidence type="ECO:0000256" key="3">
    <source>
        <dbReference type="ARBA" id="ARBA00008184"/>
    </source>
</evidence>
<dbReference type="GO" id="GO:0005737">
    <property type="term" value="C:cytoplasm"/>
    <property type="evidence" value="ECO:0007669"/>
    <property type="project" value="UniProtKB-SubCell"/>
</dbReference>
<sequence>MEIKNDWNEVLTEQFKQPYFNSLIKNVKARYEQETVYPPYSEMFNAFNQTPFSETKVVIVGQDPYHGEGQANGLSFSVHKDQALPPSLKNIFKELESDCGCYPEHGDLTHWANQGVLLLNTSLTVKKGEANAHHSLHWDEFTKSVIKIVSEEKDHVVFVLWGKQAYKNKAMIDERHTIVHAPHPSPLSAYRGFFGSKPFSQVNQALTEHGQAPVNWCY</sequence>
<keyword evidence="8 9" id="KW-0234">DNA repair</keyword>
<evidence type="ECO:0000256" key="6">
    <source>
        <dbReference type="ARBA" id="ARBA00022763"/>
    </source>
</evidence>
<dbReference type="OrthoDB" id="9804372at2"/>
<feature type="active site" description="Proton acceptor" evidence="9 10">
    <location>
        <position position="63"/>
    </location>
</feature>
<dbReference type="PROSITE" id="PS00130">
    <property type="entry name" value="U_DNA_GLYCOSYLASE"/>
    <property type="match status" value="1"/>
</dbReference>
<dbReference type="NCBIfam" id="NF003588">
    <property type="entry name" value="PRK05254.1-1"/>
    <property type="match status" value="1"/>
</dbReference>
<evidence type="ECO:0000313" key="14">
    <source>
        <dbReference type="Proteomes" id="UP000321440"/>
    </source>
</evidence>
<dbReference type="AlphaFoldDB" id="A0A511W2W2"/>
<evidence type="ECO:0000256" key="8">
    <source>
        <dbReference type="ARBA" id="ARBA00023204"/>
    </source>
</evidence>
<dbReference type="FunFam" id="3.40.470.10:FF:000001">
    <property type="entry name" value="Uracil-DNA glycosylase"/>
    <property type="match status" value="1"/>
</dbReference>
<evidence type="ECO:0000256" key="1">
    <source>
        <dbReference type="ARBA" id="ARBA00001400"/>
    </source>
</evidence>
<dbReference type="PANTHER" id="PTHR11264">
    <property type="entry name" value="URACIL-DNA GLYCOSYLASE"/>
    <property type="match status" value="1"/>
</dbReference>
<dbReference type="EC" id="3.2.2.27" evidence="4 9"/>
<dbReference type="SMART" id="SM00986">
    <property type="entry name" value="UDG"/>
    <property type="match status" value="1"/>
</dbReference>
<proteinExistence type="inferred from homology"/>
<comment type="catalytic activity">
    <reaction evidence="1 9 11">
        <text>Hydrolyzes single-stranded DNA or mismatched double-stranded DNA and polynucleotides, releasing free uracil.</text>
        <dbReference type="EC" id="3.2.2.27"/>
    </reaction>
</comment>
<organism evidence="13 14">
    <name type="scientific">Alkalibacillus haloalkaliphilus</name>
    <dbReference type="NCBI Taxonomy" id="94136"/>
    <lineage>
        <taxon>Bacteria</taxon>
        <taxon>Bacillati</taxon>
        <taxon>Bacillota</taxon>
        <taxon>Bacilli</taxon>
        <taxon>Bacillales</taxon>
        <taxon>Bacillaceae</taxon>
        <taxon>Alkalibacillus</taxon>
    </lineage>
</organism>
<comment type="function">
    <text evidence="2 9 11">Excises uracil residues from the DNA which can arise as a result of misincorporation of dUMP residues by DNA polymerase or due to deamination of cytosine.</text>
</comment>
<keyword evidence="14" id="KW-1185">Reference proteome</keyword>
<dbReference type="NCBIfam" id="NF003589">
    <property type="entry name" value="PRK05254.1-2"/>
    <property type="match status" value="1"/>
</dbReference>
<dbReference type="InterPro" id="IPR005122">
    <property type="entry name" value="Uracil-DNA_glycosylase-like"/>
</dbReference>
<dbReference type="Gene3D" id="3.40.470.10">
    <property type="entry name" value="Uracil-DNA glycosylase-like domain"/>
    <property type="match status" value="1"/>
</dbReference>
<dbReference type="CDD" id="cd10027">
    <property type="entry name" value="UDG-F1-like"/>
    <property type="match status" value="1"/>
</dbReference>
<dbReference type="RefSeq" id="WP_146814757.1">
    <property type="nucleotide sequence ID" value="NZ_BJYA01000003.1"/>
</dbReference>
<dbReference type="GO" id="GO:0004844">
    <property type="term" value="F:uracil DNA N-glycosylase activity"/>
    <property type="evidence" value="ECO:0007669"/>
    <property type="project" value="UniProtKB-UniRule"/>
</dbReference>
<dbReference type="NCBIfam" id="NF003592">
    <property type="entry name" value="PRK05254.1-5"/>
    <property type="match status" value="1"/>
</dbReference>
<keyword evidence="6 9" id="KW-0227">DNA damage</keyword>
<evidence type="ECO:0000259" key="12">
    <source>
        <dbReference type="SMART" id="SM00986"/>
    </source>
</evidence>
<comment type="caution">
    <text evidence="13">The sequence shown here is derived from an EMBL/GenBank/DDBJ whole genome shotgun (WGS) entry which is preliminary data.</text>
</comment>